<feature type="transmembrane region" description="Helical" evidence="1">
    <location>
        <begin position="81"/>
        <end position="98"/>
    </location>
</feature>
<accession>A0A1H1QEI6</accession>
<feature type="transmembrane region" description="Helical" evidence="1">
    <location>
        <begin position="180"/>
        <end position="198"/>
    </location>
</feature>
<dbReference type="InterPro" id="IPR009339">
    <property type="entry name" value="DUF998"/>
</dbReference>
<evidence type="ECO:0000256" key="1">
    <source>
        <dbReference type="SAM" id="Phobius"/>
    </source>
</evidence>
<protein>
    <recommendedName>
        <fullName evidence="4">DUF998 domain-containing protein</fullName>
    </recommendedName>
</protein>
<gene>
    <name evidence="2" type="ORF">SAMN04489812_1238</name>
</gene>
<dbReference type="AlphaFoldDB" id="A0A1H1QEI6"/>
<dbReference type="STRING" id="630515.SAMN04489812_1238"/>
<dbReference type="EMBL" id="LT629772">
    <property type="protein sequence ID" value="SDS21733.1"/>
    <property type="molecule type" value="Genomic_DNA"/>
</dbReference>
<feature type="transmembrane region" description="Helical" evidence="1">
    <location>
        <begin position="55"/>
        <end position="75"/>
    </location>
</feature>
<keyword evidence="1" id="KW-1133">Transmembrane helix</keyword>
<organism evidence="2 3">
    <name type="scientific">Microlunatus soli</name>
    <dbReference type="NCBI Taxonomy" id="630515"/>
    <lineage>
        <taxon>Bacteria</taxon>
        <taxon>Bacillati</taxon>
        <taxon>Actinomycetota</taxon>
        <taxon>Actinomycetes</taxon>
        <taxon>Propionibacteriales</taxon>
        <taxon>Propionibacteriaceae</taxon>
        <taxon>Microlunatus</taxon>
    </lineage>
</organism>
<evidence type="ECO:0000313" key="3">
    <source>
        <dbReference type="Proteomes" id="UP000199103"/>
    </source>
</evidence>
<reference evidence="2 3" key="1">
    <citation type="submission" date="2016-10" db="EMBL/GenBank/DDBJ databases">
        <authorList>
            <person name="de Groot N.N."/>
        </authorList>
    </citation>
    <scope>NUCLEOTIDE SEQUENCE [LARGE SCALE GENOMIC DNA]</scope>
    <source>
        <strain evidence="2 3">DSM 21800</strain>
    </source>
</reference>
<dbReference type="Proteomes" id="UP000199103">
    <property type="component" value="Chromosome I"/>
</dbReference>
<feature type="transmembrane region" description="Helical" evidence="1">
    <location>
        <begin position="110"/>
        <end position="128"/>
    </location>
</feature>
<evidence type="ECO:0008006" key="4">
    <source>
        <dbReference type="Google" id="ProtNLM"/>
    </source>
</evidence>
<feature type="transmembrane region" description="Helical" evidence="1">
    <location>
        <begin position="148"/>
        <end position="168"/>
    </location>
</feature>
<keyword evidence="1" id="KW-0812">Transmembrane</keyword>
<keyword evidence="3" id="KW-1185">Reference proteome</keyword>
<evidence type="ECO:0000313" key="2">
    <source>
        <dbReference type="EMBL" id="SDS21733.1"/>
    </source>
</evidence>
<sequence length="199" mass="21436">MIITLAAGLTALLVVARLVIFVALHFARSDYNVVEHAVSDYHVGRTRRLATAMTWLTAASWATLAVCVAAGFPGAADRGSMLAQLIALVVIFVVLPFLPTDVEGSRRTVIGILHYLAAIAWFALAYSLTGNFTRLITHPTGLATTLGILHWIALVSLIALIVALLLKPLRRFAFGIAERIFLLTIGVFYAITAIAIAVR</sequence>
<name>A0A1H1QEI6_9ACTN</name>
<proteinExistence type="predicted"/>
<feature type="transmembrane region" description="Helical" evidence="1">
    <location>
        <begin position="6"/>
        <end position="27"/>
    </location>
</feature>
<keyword evidence="1" id="KW-0472">Membrane</keyword>
<dbReference type="RefSeq" id="WP_172836082.1">
    <property type="nucleotide sequence ID" value="NZ_LT629772.1"/>
</dbReference>
<dbReference type="Pfam" id="PF06197">
    <property type="entry name" value="DUF998"/>
    <property type="match status" value="1"/>
</dbReference>